<reference evidence="1 2" key="1">
    <citation type="submission" date="2019-10" db="EMBL/GenBank/DDBJ databases">
        <title>Cardiobacteriales fam. a chemoheterotrophic member of the order Cardiobacteriales, and proposal of Cardiobacteriales fam. nov.</title>
        <authorList>
            <person name="Wang C."/>
        </authorList>
    </citation>
    <scope>NUCLEOTIDE SEQUENCE [LARGE SCALE GENOMIC DNA]</scope>
    <source>
        <strain evidence="1 2">ML27</strain>
    </source>
</reference>
<evidence type="ECO:0000313" key="2">
    <source>
        <dbReference type="Proteomes" id="UP000471298"/>
    </source>
</evidence>
<dbReference type="PANTHER" id="PTHR36529">
    <property type="entry name" value="SLL1095 PROTEIN"/>
    <property type="match status" value="1"/>
</dbReference>
<dbReference type="InParanoid" id="A0A6N7EXC7"/>
<dbReference type="Pfam" id="PF09837">
    <property type="entry name" value="DUF2064"/>
    <property type="match status" value="1"/>
</dbReference>
<name>A0A6N7EXC7_9GAMM</name>
<dbReference type="PANTHER" id="PTHR36529:SF1">
    <property type="entry name" value="GLYCOSYLTRANSFERASE"/>
    <property type="match status" value="1"/>
</dbReference>
<dbReference type="Gene3D" id="3.90.550.10">
    <property type="entry name" value="Spore Coat Polysaccharide Biosynthesis Protein SpsA, Chain A"/>
    <property type="match status" value="1"/>
</dbReference>
<dbReference type="SUPFAM" id="SSF53448">
    <property type="entry name" value="Nucleotide-diphospho-sugar transferases"/>
    <property type="match status" value="1"/>
</dbReference>
<dbReference type="RefSeq" id="WP_152809391.1">
    <property type="nucleotide sequence ID" value="NZ_WHNW01000003.1"/>
</dbReference>
<proteinExistence type="predicted"/>
<keyword evidence="2" id="KW-1185">Reference proteome</keyword>
<dbReference type="InterPro" id="IPR029044">
    <property type="entry name" value="Nucleotide-diphossugar_trans"/>
</dbReference>
<dbReference type="AlphaFoldDB" id="A0A6N7EXC7"/>
<comment type="caution">
    <text evidence="1">The sequence shown here is derived from an EMBL/GenBank/DDBJ whole genome shotgun (WGS) entry which is preliminary data.</text>
</comment>
<organism evidence="1 2">
    <name type="scientific">Ostreibacterium oceani</name>
    <dbReference type="NCBI Taxonomy" id="2654998"/>
    <lineage>
        <taxon>Bacteria</taxon>
        <taxon>Pseudomonadati</taxon>
        <taxon>Pseudomonadota</taxon>
        <taxon>Gammaproteobacteria</taxon>
        <taxon>Cardiobacteriales</taxon>
        <taxon>Ostreibacteriaceae</taxon>
        <taxon>Ostreibacterium</taxon>
    </lineage>
</organism>
<sequence length="272" mass="29693">MSNQQATHRVALAIFAKTIGLSPVKTRLAETIGEKKATEFYAKSLAAVAQVVQEAVQIVAQPAAQTAAQKITARGQIEAIVPYWAVAEAEAVKPYNQTVSAEKPPYWVYARDNLATNFAALWTGNGDLGQRLAQVYQALQPHYDAVIMIGTDSPQLIPDQILQAHDKLKQQHNNFVVGPAYDGGFYLFGAAQPIAPSVWTAVNYSVAETCQMLCAQLLKKGLAKTVLPVAGDVDVFADLLRLRDELSQLPRKNTAQQALFAWLCDELPDFII</sequence>
<evidence type="ECO:0000313" key="1">
    <source>
        <dbReference type="EMBL" id="MPV85787.1"/>
    </source>
</evidence>
<accession>A0A6N7EXC7</accession>
<protein>
    <submittedName>
        <fullName evidence="1">DUF2064 domain-containing protein</fullName>
    </submittedName>
</protein>
<dbReference type="Proteomes" id="UP000471298">
    <property type="component" value="Unassembled WGS sequence"/>
</dbReference>
<dbReference type="EMBL" id="WHNW01000003">
    <property type="protein sequence ID" value="MPV85787.1"/>
    <property type="molecule type" value="Genomic_DNA"/>
</dbReference>
<gene>
    <name evidence="1" type="ORF">GCU85_03410</name>
</gene>
<dbReference type="InterPro" id="IPR018641">
    <property type="entry name" value="Trfase_1_rSAM/seldom-assoc"/>
</dbReference>